<organism evidence="1 2">
    <name type="scientific">Ficus carica</name>
    <name type="common">Common fig</name>
    <dbReference type="NCBI Taxonomy" id="3494"/>
    <lineage>
        <taxon>Eukaryota</taxon>
        <taxon>Viridiplantae</taxon>
        <taxon>Streptophyta</taxon>
        <taxon>Embryophyta</taxon>
        <taxon>Tracheophyta</taxon>
        <taxon>Spermatophyta</taxon>
        <taxon>Magnoliopsida</taxon>
        <taxon>eudicotyledons</taxon>
        <taxon>Gunneridae</taxon>
        <taxon>Pentapetalae</taxon>
        <taxon>rosids</taxon>
        <taxon>fabids</taxon>
        <taxon>Rosales</taxon>
        <taxon>Moraceae</taxon>
        <taxon>Ficeae</taxon>
        <taxon>Ficus</taxon>
    </lineage>
</organism>
<proteinExistence type="predicted"/>
<accession>A0AA88JBQ3</accession>
<dbReference type="EMBL" id="BTGU01000316">
    <property type="protein sequence ID" value="GMN66351.1"/>
    <property type="molecule type" value="Genomic_DNA"/>
</dbReference>
<reference evidence="1" key="1">
    <citation type="submission" date="2023-07" db="EMBL/GenBank/DDBJ databases">
        <title>draft genome sequence of fig (Ficus carica).</title>
        <authorList>
            <person name="Takahashi T."/>
            <person name="Nishimura K."/>
        </authorList>
    </citation>
    <scope>NUCLEOTIDE SEQUENCE</scope>
</reference>
<gene>
    <name evidence="1" type="ORF">TIFTF001_035422</name>
</gene>
<keyword evidence="2" id="KW-1185">Reference proteome</keyword>
<name>A0AA88JBQ3_FICCA</name>
<dbReference type="Proteomes" id="UP001187192">
    <property type="component" value="Unassembled WGS sequence"/>
</dbReference>
<comment type="caution">
    <text evidence="1">The sequence shown here is derived from an EMBL/GenBank/DDBJ whole genome shotgun (WGS) entry which is preliminary data.</text>
</comment>
<sequence>MLLQEKLLVPWKYTDVGLPLQSNGLQVERNTISAILHAQLQIRREDSGSSKLFRLVCKKGKKMLEHQYLLLKAPLREKTNAPASVPTAENLIVMFDRVKGIWYDVV</sequence>
<dbReference type="AlphaFoldDB" id="A0AA88JBQ3"/>
<evidence type="ECO:0000313" key="1">
    <source>
        <dbReference type="EMBL" id="GMN66351.1"/>
    </source>
</evidence>
<evidence type="ECO:0000313" key="2">
    <source>
        <dbReference type="Proteomes" id="UP001187192"/>
    </source>
</evidence>
<protein>
    <submittedName>
        <fullName evidence="1">Uncharacterized protein</fullName>
    </submittedName>
</protein>